<evidence type="ECO:0000313" key="2">
    <source>
        <dbReference type="EMBL" id="KIK99561.1"/>
    </source>
</evidence>
<dbReference type="STRING" id="930991.A0A0D0E4Y8"/>
<dbReference type="InParanoid" id="A0A0D0E4Y8"/>
<dbReference type="InterPro" id="IPR000073">
    <property type="entry name" value="AB_hydrolase_1"/>
</dbReference>
<protein>
    <submittedName>
        <fullName evidence="2">Unplaced genomic scaffold scaffold_34, whole genome shotgun sequence</fullName>
    </submittedName>
</protein>
<evidence type="ECO:0000259" key="1">
    <source>
        <dbReference type="Pfam" id="PF12697"/>
    </source>
</evidence>
<dbReference type="Proteomes" id="UP000054538">
    <property type="component" value="Unassembled WGS sequence"/>
</dbReference>
<dbReference type="OrthoDB" id="94039at2759"/>
<dbReference type="SUPFAM" id="SSF53474">
    <property type="entry name" value="alpha/beta-Hydrolases"/>
    <property type="match status" value="1"/>
</dbReference>
<accession>A0A0D0E4Y8</accession>
<feature type="domain" description="AB hydrolase-1" evidence="1">
    <location>
        <begin position="162"/>
        <end position="447"/>
    </location>
</feature>
<reference evidence="3" key="2">
    <citation type="submission" date="2015-01" db="EMBL/GenBank/DDBJ databases">
        <title>Evolutionary Origins and Diversification of the Mycorrhizal Mutualists.</title>
        <authorList>
            <consortium name="DOE Joint Genome Institute"/>
            <consortium name="Mycorrhizal Genomics Consortium"/>
            <person name="Kohler A."/>
            <person name="Kuo A."/>
            <person name="Nagy L.G."/>
            <person name="Floudas D."/>
            <person name="Copeland A."/>
            <person name="Barry K.W."/>
            <person name="Cichocki N."/>
            <person name="Veneault-Fourrey C."/>
            <person name="LaButti K."/>
            <person name="Lindquist E.A."/>
            <person name="Lipzen A."/>
            <person name="Lundell T."/>
            <person name="Morin E."/>
            <person name="Murat C."/>
            <person name="Riley R."/>
            <person name="Ohm R."/>
            <person name="Sun H."/>
            <person name="Tunlid A."/>
            <person name="Henrissat B."/>
            <person name="Grigoriev I.V."/>
            <person name="Hibbett D.S."/>
            <person name="Martin F."/>
        </authorList>
    </citation>
    <scope>NUCLEOTIDE SEQUENCE [LARGE SCALE GENOMIC DNA]</scope>
    <source>
        <strain evidence="3">Ve08.2h10</strain>
    </source>
</reference>
<dbReference type="Gene3D" id="3.40.50.1820">
    <property type="entry name" value="alpha/beta hydrolase"/>
    <property type="match status" value="1"/>
</dbReference>
<name>A0A0D0E4Y8_9AGAM</name>
<sequence length="467" mass="52457">MVVTNRDTATPRTSTIPYTQTFLNWESVHPRQLLPIHPHPDLQKIETPPLPSPSRPPVFHTTLNGTYLRSTHVVLAAFPRLVPNIPLPQMPQYTPSGSAIERLKQLEALTREVIEKQQKFTEGKLGGGHSEKVLWNCLNRYVRMGGVETQRPARGNSGVTLFLAHANGFQKEIWETMLRSLLDSPAGYMVDEIWAWEAAQHGDAALINASNLSGIFDWLDNSRDIANFLLNYLPEEVKSEALPTRLERESGSQARKERGYRTRKIVAVGHSFGGCTSLRVALDFPALFSSIILVDPVLMQPPGYTLLPGYLDNKVLGAFSRRERWASREEALRLFKKSPFFSRWNPGVLQLYVDHGLTDDSDGGVKLKMSGLHEGLTFADQMTPCETWELLDRSDEAITLRWIVPEEGIAGSEATRATVWRRPANSSNVVFHHSGHLIVQEAPIELAHDISDFLLRRYECSNTGAHL</sequence>
<dbReference type="Pfam" id="PF12697">
    <property type="entry name" value="Abhydrolase_6"/>
    <property type="match status" value="1"/>
</dbReference>
<organism evidence="2 3">
    <name type="scientific">Paxillus rubicundulus Ve08.2h10</name>
    <dbReference type="NCBI Taxonomy" id="930991"/>
    <lineage>
        <taxon>Eukaryota</taxon>
        <taxon>Fungi</taxon>
        <taxon>Dikarya</taxon>
        <taxon>Basidiomycota</taxon>
        <taxon>Agaricomycotina</taxon>
        <taxon>Agaricomycetes</taxon>
        <taxon>Agaricomycetidae</taxon>
        <taxon>Boletales</taxon>
        <taxon>Paxilineae</taxon>
        <taxon>Paxillaceae</taxon>
        <taxon>Paxillus</taxon>
    </lineage>
</organism>
<evidence type="ECO:0000313" key="3">
    <source>
        <dbReference type="Proteomes" id="UP000054538"/>
    </source>
</evidence>
<proteinExistence type="predicted"/>
<dbReference type="EMBL" id="KN824856">
    <property type="protein sequence ID" value="KIK99561.1"/>
    <property type="molecule type" value="Genomic_DNA"/>
</dbReference>
<dbReference type="AlphaFoldDB" id="A0A0D0E4Y8"/>
<reference evidence="2 3" key="1">
    <citation type="submission" date="2014-04" db="EMBL/GenBank/DDBJ databases">
        <authorList>
            <consortium name="DOE Joint Genome Institute"/>
            <person name="Kuo A."/>
            <person name="Kohler A."/>
            <person name="Jargeat P."/>
            <person name="Nagy L.G."/>
            <person name="Floudas D."/>
            <person name="Copeland A."/>
            <person name="Barry K.W."/>
            <person name="Cichocki N."/>
            <person name="Veneault-Fourrey C."/>
            <person name="LaButti K."/>
            <person name="Lindquist E.A."/>
            <person name="Lipzen A."/>
            <person name="Lundell T."/>
            <person name="Morin E."/>
            <person name="Murat C."/>
            <person name="Sun H."/>
            <person name="Tunlid A."/>
            <person name="Henrissat B."/>
            <person name="Grigoriev I.V."/>
            <person name="Hibbett D.S."/>
            <person name="Martin F."/>
            <person name="Nordberg H.P."/>
            <person name="Cantor M.N."/>
            <person name="Hua S.X."/>
        </authorList>
    </citation>
    <scope>NUCLEOTIDE SEQUENCE [LARGE SCALE GENOMIC DNA]</scope>
    <source>
        <strain evidence="2 3">Ve08.2h10</strain>
    </source>
</reference>
<gene>
    <name evidence="2" type="ORF">PAXRUDRAFT_786681</name>
</gene>
<keyword evidence="3" id="KW-1185">Reference proteome</keyword>
<dbReference type="HOGENOM" id="CLU_032490_1_0_1"/>
<dbReference type="InterPro" id="IPR029058">
    <property type="entry name" value="AB_hydrolase_fold"/>
</dbReference>